<proteinExistence type="predicted"/>
<evidence type="ECO:0000313" key="3">
    <source>
        <dbReference type="Proteomes" id="UP001420932"/>
    </source>
</evidence>
<evidence type="ECO:0000256" key="1">
    <source>
        <dbReference type="SAM" id="MobiDB-lite"/>
    </source>
</evidence>
<organism evidence="2 3">
    <name type="scientific">Stephania yunnanensis</name>
    <dbReference type="NCBI Taxonomy" id="152371"/>
    <lineage>
        <taxon>Eukaryota</taxon>
        <taxon>Viridiplantae</taxon>
        <taxon>Streptophyta</taxon>
        <taxon>Embryophyta</taxon>
        <taxon>Tracheophyta</taxon>
        <taxon>Spermatophyta</taxon>
        <taxon>Magnoliopsida</taxon>
        <taxon>Ranunculales</taxon>
        <taxon>Menispermaceae</taxon>
        <taxon>Menispermoideae</taxon>
        <taxon>Cissampelideae</taxon>
        <taxon>Stephania</taxon>
    </lineage>
</organism>
<gene>
    <name evidence="2" type="ORF">Syun_029475</name>
</gene>
<evidence type="ECO:0000313" key="2">
    <source>
        <dbReference type="EMBL" id="KAK9087081.1"/>
    </source>
</evidence>
<comment type="caution">
    <text evidence="2">The sequence shown here is derived from an EMBL/GenBank/DDBJ whole genome shotgun (WGS) entry which is preliminary data.</text>
</comment>
<feature type="region of interest" description="Disordered" evidence="1">
    <location>
        <begin position="1"/>
        <end position="23"/>
    </location>
</feature>
<dbReference type="AlphaFoldDB" id="A0AAP0E5P3"/>
<protein>
    <submittedName>
        <fullName evidence="2">Uncharacterized protein</fullName>
    </submittedName>
</protein>
<dbReference type="EMBL" id="JBBNAF010000013">
    <property type="protein sequence ID" value="KAK9087081.1"/>
    <property type="molecule type" value="Genomic_DNA"/>
</dbReference>
<sequence length="83" mass="9121">MHTCNAMRDFDGGTAPAVTPVAQRRGDDNDVAVVTSTKLDYTMDCSRMGREILLDFTYLGSSISCLTECRVANEVQRESSIAR</sequence>
<accession>A0AAP0E5P3</accession>
<dbReference type="Proteomes" id="UP001420932">
    <property type="component" value="Unassembled WGS sequence"/>
</dbReference>
<reference evidence="2 3" key="1">
    <citation type="submission" date="2024-01" db="EMBL/GenBank/DDBJ databases">
        <title>Genome assemblies of Stephania.</title>
        <authorList>
            <person name="Yang L."/>
        </authorList>
    </citation>
    <scope>NUCLEOTIDE SEQUENCE [LARGE SCALE GENOMIC DNA]</scope>
    <source>
        <strain evidence="2">YNDBR</strain>
        <tissue evidence="2">Leaf</tissue>
    </source>
</reference>
<name>A0AAP0E5P3_9MAGN</name>
<keyword evidence="3" id="KW-1185">Reference proteome</keyword>